<comment type="caution">
    <text evidence="2">The sequence shown here is derived from an EMBL/GenBank/DDBJ whole genome shotgun (WGS) entry which is preliminary data.</text>
</comment>
<name>A0A9W6GES8_9BACT</name>
<proteinExistence type="predicted"/>
<dbReference type="Proteomes" id="UP001144297">
    <property type="component" value="Unassembled WGS sequence"/>
</dbReference>
<accession>A0A9W6GES8</accession>
<evidence type="ECO:0000313" key="3">
    <source>
        <dbReference type="Proteomes" id="UP001144297"/>
    </source>
</evidence>
<gene>
    <name evidence="2" type="ORF">TISLANDTSLP1_01850</name>
</gene>
<feature type="region of interest" description="Disordered" evidence="1">
    <location>
        <begin position="37"/>
        <end position="61"/>
    </location>
</feature>
<keyword evidence="3" id="KW-1185">Reference proteome</keyword>
<evidence type="ECO:0000256" key="1">
    <source>
        <dbReference type="SAM" id="MobiDB-lite"/>
    </source>
</evidence>
<evidence type="ECO:0000313" key="2">
    <source>
        <dbReference type="EMBL" id="GLI52492.1"/>
    </source>
</evidence>
<reference evidence="2" key="1">
    <citation type="submission" date="2022-12" db="EMBL/GenBank/DDBJ databases">
        <title>Reference genome sequencing for broad-spectrum identification of bacterial and archaeal isolates by mass spectrometry.</title>
        <authorList>
            <person name="Sekiguchi Y."/>
            <person name="Tourlousse D.M."/>
        </authorList>
    </citation>
    <scope>NUCLEOTIDE SEQUENCE</scope>
    <source>
        <strain evidence="2">TSL-P1</strain>
    </source>
</reference>
<sequence>MAAEERIDPLGPYRGIRPVKEGSVFAKYKVRKKFKKTEEKSEKETLSSEKESSEHKIDIEA</sequence>
<protein>
    <submittedName>
        <fullName evidence="2">Uncharacterized protein</fullName>
    </submittedName>
</protein>
<organism evidence="2 3">
    <name type="scientific">Thermodesulfovibrio yellowstonii</name>
    <dbReference type="NCBI Taxonomy" id="28262"/>
    <lineage>
        <taxon>Bacteria</taxon>
        <taxon>Pseudomonadati</taxon>
        <taxon>Nitrospirota</taxon>
        <taxon>Thermodesulfovibrionia</taxon>
        <taxon>Thermodesulfovibrionales</taxon>
        <taxon>Thermodesulfovibrionaceae</taxon>
        <taxon>Thermodesulfovibrio</taxon>
    </lineage>
</organism>
<dbReference type="AlphaFoldDB" id="A0A9W6GES8"/>
<dbReference type="EMBL" id="BSDX01000001">
    <property type="protein sequence ID" value="GLI52492.1"/>
    <property type="molecule type" value="Genomic_DNA"/>
</dbReference>